<reference evidence="8 9" key="1">
    <citation type="submission" date="2023-07" db="EMBL/GenBank/DDBJ databases">
        <title>Genomic Encyclopedia of Type Strains, Phase IV (KMG-IV): sequencing the most valuable type-strain genomes for metagenomic binning, comparative biology and taxonomic classification.</title>
        <authorList>
            <person name="Goeker M."/>
        </authorList>
    </citation>
    <scope>NUCLEOTIDE SEQUENCE [LARGE SCALE GENOMIC DNA]</scope>
    <source>
        <strain evidence="8 9">DSM 4006</strain>
    </source>
</reference>
<organism evidence="8 9">
    <name type="scientific">Alicyclobacillus cycloheptanicus</name>
    <dbReference type="NCBI Taxonomy" id="1457"/>
    <lineage>
        <taxon>Bacteria</taxon>
        <taxon>Bacillati</taxon>
        <taxon>Bacillota</taxon>
        <taxon>Bacilli</taxon>
        <taxon>Bacillales</taxon>
        <taxon>Alicyclobacillaceae</taxon>
        <taxon>Alicyclobacillus</taxon>
    </lineage>
</organism>
<evidence type="ECO:0000313" key="8">
    <source>
        <dbReference type="EMBL" id="MDQ0189450.1"/>
    </source>
</evidence>
<gene>
    <name evidence="8" type="ORF">J2S03_001282</name>
</gene>
<comment type="similarity">
    <text evidence="2 6">Belongs to the class-I pyridoxal-phosphate-dependent aminotransferase family.</text>
</comment>
<keyword evidence="4 6" id="KW-0808">Transferase</keyword>
<accession>A0ABT9XGP9</accession>
<evidence type="ECO:0000313" key="9">
    <source>
        <dbReference type="Proteomes" id="UP001232973"/>
    </source>
</evidence>
<dbReference type="PANTHER" id="PTHR46383:SF4">
    <property type="entry name" value="AMINOTRANSFERASE"/>
    <property type="match status" value="1"/>
</dbReference>
<evidence type="ECO:0000256" key="1">
    <source>
        <dbReference type="ARBA" id="ARBA00001933"/>
    </source>
</evidence>
<proteinExistence type="inferred from homology"/>
<dbReference type="InterPro" id="IPR050596">
    <property type="entry name" value="AspAT/PAT-like"/>
</dbReference>
<keyword evidence="5" id="KW-0663">Pyridoxal phosphate</keyword>
<dbReference type="Pfam" id="PF00155">
    <property type="entry name" value="Aminotran_1_2"/>
    <property type="match status" value="1"/>
</dbReference>
<keyword evidence="9" id="KW-1185">Reference proteome</keyword>
<dbReference type="PROSITE" id="PS00105">
    <property type="entry name" value="AA_TRANSFER_CLASS_1"/>
    <property type="match status" value="1"/>
</dbReference>
<dbReference type="InterPro" id="IPR004839">
    <property type="entry name" value="Aminotransferase_I/II_large"/>
</dbReference>
<evidence type="ECO:0000256" key="5">
    <source>
        <dbReference type="ARBA" id="ARBA00022898"/>
    </source>
</evidence>
<dbReference type="InterPro" id="IPR015421">
    <property type="entry name" value="PyrdxlP-dep_Trfase_major"/>
</dbReference>
<dbReference type="EMBL" id="JAUSTP010000007">
    <property type="protein sequence ID" value="MDQ0189450.1"/>
    <property type="molecule type" value="Genomic_DNA"/>
</dbReference>
<comment type="cofactor">
    <cofactor evidence="1 6">
        <name>pyridoxal 5'-phosphate</name>
        <dbReference type="ChEBI" id="CHEBI:597326"/>
    </cofactor>
</comment>
<dbReference type="InterPro" id="IPR004838">
    <property type="entry name" value="NHTrfase_class1_PyrdxlP-BS"/>
</dbReference>
<dbReference type="Gene3D" id="3.90.1150.10">
    <property type="entry name" value="Aspartate Aminotransferase, domain 1"/>
    <property type="match status" value="1"/>
</dbReference>
<dbReference type="CDD" id="cd00609">
    <property type="entry name" value="AAT_like"/>
    <property type="match status" value="1"/>
</dbReference>
<evidence type="ECO:0000256" key="3">
    <source>
        <dbReference type="ARBA" id="ARBA00022576"/>
    </source>
</evidence>
<dbReference type="InterPro" id="IPR015422">
    <property type="entry name" value="PyrdxlP-dep_Trfase_small"/>
</dbReference>
<dbReference type="Gene3D" id="3.40.640.10">
    <property type="entry name" value="Type I PLP-dependent aspartate aminotransferase-like (Major domain)"/>
    <property type="match status" value="1"/>
</dbReference>
<dbReference type="InterPro" id="IPR015424">
    <property type="entry name" value="PyrdxlP-dep_Trfase"/>
</dbReference>
<dbReference type="SUPFAM" id="SSF53383">
    <property type="entry name" value="PLP-dependent transferases"/>
    <property type="match status" value="1"/>
</dbReference>
<comment type="caution">
    <text evidence="8">The sequence shown here is derived from an EMBL/GenBank/DDBJ whole genome shotgun (WGS) entry which is preliminary data.</text>
</comment>
<sequence length="391" mass="42751">MPDTTPRLSALLNPAVRSIQISGIRRLFNLLPQYPGSISLTIGQPDFPTPQHVKEAAKRAIDNDATTYTHNAGTLALRQAACAFIEHKYGLTYRAEDEVITTNGVSEAIDIALRTLLEPGCEVVLPGPVYPAYEPLIRMAGCTPVYIDTRETGFILTADQLSRAITPRTRCVILPYPSNPTGCVLSAAQLAELADVLRGRPLFVISDEIYSELVYDGPHHSIAALPGMREQTIVVNGLSKSHAMTGWRIGFTFAPRCITEQMLKVHQYNATCASSVSQAAALEALTGGMDDALPMREVYRERRDYVCSRLEKMGLPLTRPSGAFYVFPSIAQFGIPSFEFAVQLLDKGRVAVVPGSAFSDLGEGHVRISYAVSMETLAEGLNRMERFVQSL</sequence>
<evidence type="ECO:0000256" key="6">
    <source>
        <dbReference type="RuleBase" id="RU000481"/>
    </source>
</evidence>
<dbReference type="NCBIfam" id="NF005817">
    <property type="entry name" value="PRK07683.1"/>
    <property type="match status" value="1"/>
</dbReference>
<protein>
    <recommendedName>
        <fullName evidence="6">Aminotransferase</fullName>
        <ecNumber evidence="6">2.6.1.-</ecNumber>
    </recommendedName>
</protein>
<keyword evidence="3 6" id="KW-0032">Aminotransferase</keyword>
<dbReference type="EC" id="2.6.1.-" evidence="6"/>
<feature type="domain" description="Aminotransferase class I/classII large" evidence="7">
    <location>
        <begin position="38"/>
        <end position="383"/>
    </location>
</feature>
<dbReference type="GO" id="GO:0008483">
    <property type="term" value="F:transaminase activity"/>
    <property type="evidence" value="ECO:0007669"/>
    <property type="project" value="UniProtKB-KW"/>
</dbReference>
<evidence type="ECO:0000256" key="2">
    <source>
        <dbReference type="ARBA" id="ARBA00007441"/>
    </source>
</evidence>
<name>A0ABT9XGP9_9BACL</name>
<dbReference type="Proteomes" id="UP001232973">
    <property type="component" value="Unassembled WGS sequence"/>
</dbReference>
<evidence type="ECO:0000259" key="7">
    <source>
        <dbReference type="Pfam" id="PF00155"/>
    </source>
</evidence>
<evidence type="ECO:0000256" key="4">
    <source>
        <dbReference type="ARBA" id="ARBA00022679"/>
    </source>
</evidence>
<dbReference type="PANTHER" id="PTHR46383">
    <property type="entry name" value="ASPARTATE AMINOTRANSFERASE"/>
    <property type="match status" value="1"/>
</dbReference>
<dbReference type="RefSeq" id="WP_274457109.1">
    <property type="nucleotide sequence ID" value="NZ_CP067097.1"/>
</dbReference>